<gene>
    <name evidence="1" type="ORF">GALL_147060</name>
</gene>
<protein>
    <recommendedName>
        <fullName evidence="2">Fibronectin type-III domain-containing protein</fullName>
    </recommendedName>
</protein>
<evidence type="ECO:0000313" key="1">
    <source>
        <dbReference type="EMBL" id="OIR03186.1"/>
    </source>
</evidence>
<sequence length="440" mass="44799">MKRFFAFIMVALVTMSLAGCFGAGASSAPQPTNVAVAAKDSRVVVTWDSIPGVTYWVFTAAGTGVTPTNCSSMTVCGTTLYATSPQIVSSLPGIYGTYGTVPLTNGVQYSFTVNGRINGGPGGPGSPAIEATPRLAGNTWNTGINAGTTDLRGVAYGAGWFVAAGVGGSSFYSLDGNVWNALNNPNPTDFYSVAFNGAVFLGVGANGNVMSLSPGQSAWTQQNSGTNNTLYAVANGNALVVAAGANGTIITTNNSGTSWITDSSPTGYSLYGVAYGVAKGITGTYVAVGAAGTLLYSTDGVTWYLAANSPLPTIDLKGVTYGGLDANGYGVFVAVGNSGTVLTSEDGITWTQQTSTTIPNTSNLNSVTYTAYRRFMAVGSDGNIYYSEYYSNPTGPTGNGGTVWTQVTPPVATSSINAITTGALYDYSAVGAGGLNLYAD</sequence>
<name>A0A1J5S523_9ZZZZ</name>
<comment type="caution">
    <text evidence="1">The sequence shown here is derived from an EMBL/GenBank/DDBJ whole genome shotgun (WGS) entry which is preliminary data.</text>
</comment>
<dbReference type="PROSITE" id="PS51257">
    <property type="entry name" value="PROKAR_LIPOPROTEIN"/>
    <property type="match status" value="1"/>
</dbReference>
<reference evidence="1" key="1">
    <citation type="submission" date="2016-10" db="EMBL/GenBank/DDBJ databases">
        <title>Sequence of Gallionella enrichment culture.</title>
        <authorList>
            <person name="Poehlein A."/>
            <person name="Muehling M."/>
            <person name="Daniel R."/>
        </authorList>
    </citation>
    <scope>NUCLEOTIDE SEQUENCE</scope>
</reference>
<evidence type="ECO:0008006" key="2">
    <source>
        <dbReference type="Google" id="ProtNLM"/>
    </source>
</evidence>
<accession>A0A1J5S523</accession>
<dbReference type="EMBL" id="MLJW01000068">
    <property type="protein sequence ID" value="OIR03186.1"/>
    <property type="molecule type" value="Genomic_DNA"/>
</dbReference>
<dbReference type="SUPFAM" id="SSF110296">
    <property type="entry name" value="Oligoxyloglucan reducing end-specific cellobiohydrolase"/>
    <property type="match status" value="1"/>
</dbReference>
<proteinExistence type="predicted"/>
<organism evidence="1">
    <name type="scientific">mine drainage metagenome</name>
    <dbReference type="NCBI Taxonomy" id="410659"/>
    <lineage>
        <taxon>unclassified sequences</taxon>
        <taxon>metagenomes</taxon>
        <taxon>ecological metagenomes</taxon>
    </lineage>
</organism>
<dbReference type="AlphaFoldDB" id="A0A1J5S523"/>